<keyword evidence="4" id="KW-1185">Reference proteome</keyword>
<dbReference type="PANTHER" id="PTHR28559">
    <property type="entry name" value="DNA REPAIR PROTEIN XRCC4"/>
    <property type="match status" value="1"/>
</dbReference>
<gene>
    <name evidence="3" type="ORF">D9Q98_007488</name>
</gene>
<dbReference type="InterPro" id="IPR014751">
    <property type="entry name" value="XRCC4-like_C"/>
</dbReference>
<dbReference type="AlphaFoldDB" id="A0A9D4TLK2"/>
<dbReference type="Gene3D" id="1.20.5.370">
    <property type="match status" value="1"/>
</dbReference>
<organism evidence="3 4">
    <name type="scientific">Chlorella vulgaris</name>
    <name type="common">Green alga</name>
    <dbReference type="NCBI Taxonomy" id="3077"/>
    <lineage>
        <taxon>Eukaryota</taxon>
        <taxon>Viridiplantae</taxon>
        <taxon>Chlorophyta</taxon>
        <taxon>core chlorophytes</taxon>
        <taxon>Trebouxiophyceae</taxon>
        <taxon>Chlorellales</taxon>
        <taxon>Chlorellaceae</taxon>
        <taxon>Chlorella clade</taxon>
        <taxon>Chlorella</taxon>
    </lineage>
</organism>
<proteinExistence type="predicted"/>
<sequence length="269" mass="28589">MAQPRLAVCPIKDAHGKTYFISITHRAAPGEEGSADLALTDGSLAWTAAGVTSESIAAGSTQRLVHLLASLSDLEVSQGEYSTEIDPRSDGSLSLKVLWKQPSTGLKIALKVIMAAAVPAAPVVLSMLELLMGNMAALKATCSDLLQQSQAFERQAAQNQDIVSKYVAAKEQHDRDTNAKVAALLNAKKAKLRELKSELEAAQEEVKRLQEQGSEPMDADEEGEASAAAKGLRRHGKAAYVVDDDEEDSFSEGSEGSDNDSQATNPPDD</sequence>
<dbReference type="InterPro" id="IPR010585">
    <property type="entry name" value="DNA_repair_prot_XRCC4"/>
</dbReference>
<dbReference type="GO" id="GO:0005958">
    <property type="term" value="C:DNA-dependent protein kinase-DNA ligase 4 complex"/>
    <property type="evidence" value="ECO:0007669"/>
    <property type="project" value="TreeGrafter"/>
</dbReference>
<evidence type="ECO:0000256" key="1">
    <source>
        <dbReference type="SAM" id="MobiDB-lite"/>
    </source>
</evidence>
<dbReference type="GO" id="GO:0006310">
    <property type="term" value="P:DNA recombination"/>
    <property type="evidence" value="ECO:0007669"/>
    <property type="project" value="InterPro"/>
</dbReference>
<protein>
    <recommendedName>
        <fullName evidence="2">XRCC4 coiled-coil domain-containing protein</fullName>
    </recommendedName>
</protein>
<feature type="region of interest" description="Disordered" evidence="1">
    <location>
        <begin position="203"/>
        <end position="269"/>
    </location>
</feature>
<evidence type="ECO:0000259" key="2">
    <source>
        <dbReference type="Pfam" id="PF21924"/>
    </source>
</evidence>
<dbReference type="GO" id="GO:0010165">
    <property type="term" value="P:response to X-ray"/>
    <property type="evidence" value="ECO:0007669"/>
    <property type="project" value="TreeGrafter"/>
</dbReference>
<evidence type="ECO:0000313" key="3">
    <source>
        <dbReference type="EMBL" id="KAI3428665.1"/>
    </source>
</evidence>
<dbReference type="Proteomes" id="UP001055712">
    <property type="component" value="Unassembled WGS sequence"/>
</dbReference>
<feature type="domain" description="XRCC4 coiled-coil" evidence="2">
    <location>
        <begin position="123"/>
        <end position="195"/>
    </location>
</feature>
<dbReference type="GO" id="GO:0032807">
    <property type="term" value="C:DNA ligase IV complex"/>
    <property type="evidence" value="ECO:0007669"/>
    <property type="project" value="TreeGrafter"/>
</dbReference>
<dbReference type="GO" id="GO:0003677">
    <property type="term" value="F:DNA binding"/>
    <property type="evidence" value="ECO:0007669"/>
    <property type="project" value="InterPro"/>
</dbReference>
<dbReference type="InterPro" id="IPR053962">
    <property type="entry name" value="XRCC4_CC"/>
</dbReference>
<reference evidence="3" key="1">
    <citation type="journal article" date="2019" name="Plant J.">
        <title>Chlorella vulgaris genome assembly and annotation reveals the molecular basis for metabolic acclimation to high light conditions.</title>
        <authorList>
            <person name="Cecchin M."/>
            <person name="Marcolungo L."/>
            <person name="Rossato M."/>
            <person name="Girolomoni L."/>
            <person name="Cosentino E."/>
            <person name="Cuine S."/>
            <person name="Li-Beisson Y."/>
            <person name="Delledonne M."/>
            <person name="Ballottari M."/>
        </authorList>
    </citation>
    <scope>NUCLEOTIDE SEQUENCE</scope>
    <source>
        <strain evidence="3">211/11P</strain>
    </source>
</reference>
<name>A0A9D4TLK2_CHLVU</name>
<reference evidence="3" key="2">
    <citation type="submission" date="2020-11" db="EMBL/GenBank/DDBJ databases">
        <authorList>
            <person name="Cecchin M."/>
            <person name="Marcolungo L."/>
            <person name="Rossato M."/>
            <person name="Girolomoni L."/>
            <person name="Cosentino E."/>
            <person name="Cuine S."/>
            <person name="Li-Beisson Y."/>
            <person name="Delledonne M."/>
            <person name="Ballottari M."/>
        </authorList>
    </citation>
    <scope>NUCLEOTIDE SEQUENCE</scope>
    <source>
        <strain evidence="3">211/11P</strain>
        <tissue evidence="3">Whole cell</tissue>
    </source>
</reference>
<dbReference type="OrthoDB" id="10561831at2759"/>
<comment type="caution">
    <text evidence="3">The sequence shown here is derived from an EMBL/GenBank/DDBJ whole genome shotgun (WGS) entry which is preliminary data.</text>
</comment>
<dbReference type="GO" id="GO:0006303">
    <property type="term" value="P:double-strand break repair via nonhomologous end joining"/>
    <property type="evidence" value="ECO:0007669"/>
    <property type="project" value="TreeGrafter"/>
</dbReference>
<dbReference type="PANTHER" id="PTHR28559:SF1">
    <property type="entry name" value="DNA REPAIR PROTEIN XRCC4"/>
    <property type="match status" value="1"/>
</dbReference>
<evidence type="ECO:0000313" key="4">
    <source>
        <dbReference type="Proteomes" id="UP001055712"/>
    </source>
</evidence>
<accession>A0A9D4TLK2</accession>
<dbReference type="EMBL" id="SIDB01000009">
    <property type="protein sequence ID" value="KAI3428665.1"/>
    <property type="molecule type" value="Genomic_DNA"/>
</dbReference>
<feature type="compositionally biased region" description="Acidic residues" evidence="1">
    <location>
        <begin position="242"/>
        <end position="258"/>
    </location>
</feature>
<dbReference type="Pfam" id="PF21924">
    <property type="entry name" value="XRCC4_CC"/>
    <property type="match status" value="1"/>
</dbReference>
<dbReference type="SUPFAM" id="SSF58022">
    <property type="entry name" value="XRCC4, C-terminal oligomerization domain"/>
    <property type="match status" value="1"/>
</dbReference>